<protein>
    <submittedName>
        <fullName evidence="2">Uncharacterized protein</fullName>
    </submittedName>
</protein>
<feature type="compositionally biased region" description="Acidic residues" evidence="1">
    <location>
        <begin position="313"/>
        <end position="329"/>
    </location>
</feature>
<accession>A0A1J9R0S5</accession>
<dbReference type="AlphaFoldDB" id="A0A1J9R0S5"/>
<reference evidence="2 3" key="1">
    <citation type="submission" date="2015-08" db="EMBL/GenBank/DDBJ databases">
        <title>Emmonsia species relationships and genome sequence.</title>
        <authorList>
            <person name="Cuomo C.A."/>
            <person name="Schwartz I.S."/>
            <person name="Kenyon C."/>
            <person name="De Hoog G.S."/>
            <person name="Govender N.P."/>
            <person name="Botha A."/>
            <person name="Moreno L."/>
            <person name="De Vries M."/>
            <person name="Munoz J.F."/>
            <person name="Stielow J.B."/>
        </authorList>
    </citation>
    <scope>NUCLEOTIDE SEQUENCE [LARGE SCALE GENOMIC DNA]</scope>
    <source>
        <strain evidence="2 3">EI222</strain>
    </source>
</reference>
<name>A0A1J9R0S5_9EURO</name>
<gene>
    <name evidence="2" type="ORF">ACJ73_07015</name>
</gene>
<evidence type="ECO:0000313" key="2">
    <source>
        <dbReference type="EMBL" id="OJD21644.1"/>
    </source>
</evidence>
<evidence type="ECO:0000256" key="1">
    <source>
        <dbReference type="SAM" id="MobiDB-lite"/>
    </source>
</evidence>
<comment type="caution">
    <text evidence="2">The sequence shown here is derived from an EMBL/GenBank/DDBJ whole genome shotgun (WGS) entry which is preliminary data.</text>
</comment>
<feature type="compositionally biased region" description="Acidic residues" evidence="1">
    <location>
        <begin position="272"/>
        <end position="282"/>
    </location>
</feature>
<organism evidence="2 3">
    <name type="scientific">Blastomyces percursus</name>
    <dbReference type="NCBI Taxonomy" id="1658174"/>
    <lineage>
        <taxon>Eukaryota</taxon>
        <taxon>Fungi</taxon>
        <taxon>Dikarya</taxon>
        <taxon>Ascomycota</taxon>
        <taxon>Pezizomycotina</taxon>
        <taxon>Eurotiomycetes</taxon>
        <taxon>Eurotiomycetidae</taxon>
        <taxon>Onygenales</taxon>
        <taxon>Ajellomycetaceae</taxon>
        <taxon>Blastomyces</taxon>
    </lineage>
</organism>
<evidence type="ECO:0000313" key="3">
    <source>
        <dbReference type="Proteomes" id="UP000242791"/>
    </source>
</evidence>
<keyword evidence="3" id="KW-1185">Reference proteome</keyword>
<feature type="compositionally biased region" description="Low complexity" evidence="1">
    <location>
        <begin position="283"/>
        <end position="296"/>
    </location>
</feature>
<dbReference type="Proteomes" id="UP000242791">
    <property type="component" value="Unassembled WGS sequence"/>
</dbReference>
<proteinExistence type="predicted"/>
<dbReference type="VEuPathDB" id="FungiDB:ACJ73_07015"/>
<sequence length="342" mass="36920">MAIETGPRDARSLNVHFVSLLDIVCDLSVPRIIQADDTRVAVQYRNSEHTAFPANAFAEGSGQLFVDYCEDGNCNLSFLADMVRVQPGDPEAEEYMANSIGMTNPRVCVVGFVKGTPLESNEARIFTLHVNAYRTSGYTEFDLHCILPGNQRWAKTPLPRKGRPCYIIGQIVGFYEHDSRKSPLVNITQLSFLSSIAGDNGPVAGGPSDQAGPETPRPAGPLFPTAPTIEVDGNNEEEVGLGKRKPRPLNHSTLKEMLRPPKASSARALSSDESEVNEDSTEDSSTSASEDSNLSSEPEDSSNSEETSSSDSSDSDSDADSTSSTEEDDPKGKGKSRAKRTK</sequence>
<feature type="region of interest" description="Disordered" evidence="1">
    <location>
        <begin position="200"/>
        <end position="342"/>
    </location>
</feature>
<feature type="compositionally biased region" description="Basic residues" evidence="1">
    <location>
        <begin position="333"/>
        <end position="342"/>
    </location>
</feature>
<dbReference type="EMBL" id="LGTZ01001337">
    <property type="protein sequence ID" value="OJD21644.1"/>
    <property type="molecule type" value="Genomic_DNA"/>
</dbReference>